<evidence type="ECO:0000313" key="6">
    <source>
        <dbReference type="EMBL" id="ASG20560.1"/>
    </source>
</evidence>
<dbReference type="InterPro" id="IPR013766">
    <property type="entry name" value="Thioredoxin_domain"/>
</dbReference>
<dbReference type="PROSITE" id="PS00194">
    <property type="entry name" value="THIOREDOXIN_1"/>
    <property type="match status" value="1"/>
</dbReference>
<keyword evidence="2" id="KW-0249">Electron transport</keyword>
<feature type="domain" description="Thioredoxin" evidence="5">
    <location>
        <begin position="1"/>
        <end position="112"/>
    </location>
</feature>
<keyword evidence="3" id="KW-1015">Disulfide bond</keyword>
<dbReference type="EMBL" id="CP022110">
    <property type="protein sequence ID" value="ASG20560.1"/>
    <property type="molecule type" value="Genomic_DNA"/>
</dbReference>
<dbReference type="GO" id="GO:0015035">
    <property type="term" value="F:protein-disulfide reductase activity"/>
    <property type="evidence" value="ECO:0007669"/>
    <property type="project" value="TreeGrafter"/>
</dbReference>
<dbReference type="SUPFAM" id="SSF52833">
    <property type="entry name" value="Thioredoxin-like"/>
    <property type="match status" value="1"/>
</dbReference>
<evidence type="ECO:0000256" key="3">
    <source>
        <dbReference type="ARBA" id="ARBA00023157"/>
    </source>
</evidence>
<protein>
    <recommendedName>
        <fullName evidence="5">Thioredoxin domain-containing protein</fullName>
    </recommendedName>
</protein>
<evidence type="ECO:0000256" key="4">
    <source>
        <dbReference type="ARBA" id="ARBA00023284"/>
    </source>
</evidence>
<name>A0A248JPX0_9PROT</name>
<dbReference type="PANTHER" id="PTHR45663">
    <property type="entry name" value="GEO12009P1"/>
    <property type="match status" value="1"/>
</dbReference>
<gene>
    <name evidence="6" type="ORF">Y958_06850</name>
</gene>
<keyword evidence="7" id="KW-1185">Reference proteome</keyword>
<dbReference type="InterPro" id="IPR036249">
    <property type="entry name" value="Thioredoxin-like_sf"/>
</dbReference>
<evidence type="ECO:0000259" key="5">
    <source>
        <dbReference type="PROSITE" id="PS51352"/>
    </source>
</evidence>
<dbReference type="Proteomes" id="UP000197153">
    <property type="component" value="Chromosome 1"/>
</dbReference>
<proteinExistence type="predicted"/>
<dbReference type="GO" id="GO:0005737">
    <property type="term" value="C:cytoplasm"/>
    <property type="evidence" value="ECO:0007669"/>
    <property type="project" value="TreeGrafter"/>
</dbReference>
<dbReference type="Gene3D" id="3.40.30.10">
    <property type="entry name" value="Glutaredoxin"/>
    <property type="match status" value="1"/>
</dbReference>
<keyword evidence="4" id="KW-0676">Redox-active center</keyword>
<dbReference type="PANTHER" id="PTHR45663:SF11">
    <property type="entry name" value="GEO12009P1"/>
    <property type="match status" value="1"/>
</dbReference>
<organism evidence="6 7">
    <name type="scientific">Nitrospirillum viridazoti CBAmc</name>
    <dbReference type="NCBI Taxonomy" id="1441467"/>
    <lineage>
        <taxon>Bacteria</taxon>
        <taxon>Pseudomonadati</taxon>
        <taxon>Pseudomonadota</taxon>
        <taxon>Alphaproteobacteria</taxon>
        <taxon>Rhodospirillales</taxon>
        <taxon>Azospirillaceae</taxon>
        <taxon>Nitrospirillum</taxon>
        <taxon>Nitrospirillum viridazoti</taxon>
    </lineage>
</organism>
<dbReference type="CDD" id="cd02947">
    <property type="entry name" value="TRX_family"/>
    <property type="match status" value="1"/>
</dbReference>
<keyword evidence="1" id="KW-0813">Transport</keyword>
<dbReference type="KEGG" id="nao:Y958_06850"/>
<dbReference type="PRINTS" id="PR00421">
    <property type="entry name" value="THIOREDOXIN"/>
</dbReference>
<accession>A0A248JPX0</accession>
<dbReference type="Pfam" id="PF00085">
    <property type="entry name" value="Thioredoxin"/>
    <property type="match status" value="1"/>
</dbReference>
<evidence type="ECO:0000256" key="1">
    <source>
        <dbReference type="ARBA" id="ARBA00022448"/>
    </source>
</evidence>
<dbReference type="AlphaFoldDB" id="A0A248JPX0"/>
<dbReference type="PROSITE" id="PS51352">
    <property type="entry name" value="THIOREDOXIN_2"/>
    <property type="match status" value="1"/>
</dbReference>
<evidence type="ECO:0000256" key="2">
    <source>
        <dbReference type="ARBA" id="ARBA00022982"/>
    </source>
</evidence>
<evidence type="ECO:0000313" key="7">
    <source>
        <dbReference type="Proteomes" id="UP000197153"/>
    </source>
</evidence>
<reference evidence="6 7" key="1">
    <citation type="submission" date="2017-06" db="EMBL/GenBank/DDBJ databases">
        <title>Complete genome sequence of Nitrospirillum amazonense strain CBAmC, an endophytic nitrogen-fixing and plant growth-promoting bacterium, isolated from sugarcane.</title>
        <authorList>
            <person name="Schwab S."/>
            <person name="dos Santos Teixeira K.R."/>
            <person name="Simoes Araujo J.L."/>
            <person name="Soares Vidal M."/>
            <person name="Borges de Freitas H.R."/>
            <person name="Rivello Crivelaro A.L."/>
            <person name="Bueno de Camargo Nunes A."/>
            <person name="dos Santos C.M."/>
            <person name="Palmeira da Silva Rosa D."/>
            <person name="da Silva Padilha D."/>
            <person name="da Silva E."/>
            <person name="Araujo Terra L."/>
            <person name="Soares Mendes V."/>
            <person name="Farinelli L."/>
            <person name="Magalhaes Cruz L."/>
            <person name="Baldani J.I."/>
        </authorList>
    </citation>
    <scope>NUCLEOTIDE SEQUENCE [LARGE SCALE GENOMIC DNA]</scope>
    <source>
        <strain evidence="6 7">CBAmC</strain>
    </source>
</reference>
<sequence>MKEINLGLLQINGEDFEEKVLAAKGPILLDLWADWCAPCHALMPTVERLAKAYGTALTVAQMDMDANKPFWDRLAVRGIPTLLLFRDGGEVARITGVHPYGKLVAWLDANGVTPAAGRPQPVQQDGEWCAFHGDAELKRFFLDRVSAHAEAGEITNARMSYWGPKGGTISSAFMRQAKPSVFERATGLPISLGLAMEFAGVTTAEQVGRVLDAIPLGADLADVARRLMLAWLGNPAALSPAYLDDPRLDAIRMDWARHLRAALAGETVAPAVWVELRQRAANLRKEMPLDRSVPRHVAAMLADLSPPPQPDNGGEWAGILLLLGKYTISTRLLFEAGYSHYHLSLEDVRYQFCEKVANGRDPTPEVIAEIHQKWESEHGDLQNLIETMQAFSHANGNAEANHLLPMLIAAIEDTVSP</sequence>
<dbReference type="InterPro" id="IPR017937">
    <property type="entry name" value="Thioredoxin_CS"/>
</dbReference>